<reference evidence="2" key="1">
    <citation type="journal article" date="2006" name="PLoS Biol.">
        <title>Macronuclear genome sequence of the ciliate Tetrahymena thermophila, a model eukaryote.</title>
        <authorList>
            <person name="Eisen J.A."/>
            <person name="Coyne R.S."/>
            <person name="Wu M."/>
            <person name="Wu D."/>
            <person name="Thiagarajan M."/>
            <person name="Wortman J.R."/>
            <person name="Badger J.H."/>
            <person name="Ren Q."/>
            <person name="Amedeo P."/>
            <person name="Jones K.M."/>
            <person name="Tallon L.J."/>
            <person name="Delcher A.L."/>
            <person name="Salzberg S.L."/>
            <person name="Silva J.C."/>
            <person name="Haas B.J."/>
            <person name="Majoros W.H."/>
            <person name="Farzad M."/>
            <person name="Carlton J.M."/>
            <person name="Smith R.K. Jr."/>
            <person name="Garg J."/>
            <person name="Pearlman R.E."/>
            <person name="Karrer K.M."/>
            <person name="Sun L."/>
            <person name="Manning G."/>
            <person name="Elde N.C."/>
            <person name="Turkewitz A.P."/>
            <person name="Asai D.J."/>
            <person name="Wilkes D.E."/>
            <person name="Wang Y."/>
            <person name="Cai H."/>
            <person name="Collins K."/>
            <person name="Stewart B.A."/>
            <person name="Lee S.R."/>
            <person name="Wilamowska K."/>
            <person name="Weinberg Z."/>
            <person name="Ruzzo W.L."/>
            <person name="Wloga D."/>
            <person name="Gaertig J."/>
            <person name="Frankel J."/>
            <person name="Tsao C.-C."/>
            <person name="Gorovsky M.A."/>
            <person name="Keeling P.J."/>
            <person name="Waller R.F."/>
            <person name="Patron N.J."/>
            <person name="Cherry J.M."/>
            <person name="Stover N.A."/>
            <person name="Krieger C.J."/>
            <person name="del Toro C."/>
            <person name="Ryder H.F."/>
            <person name="Williamson S.C."/>
            <person name="Barbeau R.A."/>
            <person name="Hamilton E.P."/>
            <person name="Orias E."/>
        </authorList>
    </citation>
    <scope>NUCLEOTIDE SEQUENCE [LARGE SCALE GENOMIC DNA]</scope>
    <source>
        <strain evidence="2">SB210</strain>
    </source>
</reference>
<accession>W7XL78</accession>
<dbReference type="Proteomes" id="UP000009168">
    <property type="component" value="Unassembled WGS sequence"/>
</dbReference>
<dbReference type="AlphaFoldDB" id="W7XL78"/>
<name>W7XL78_TETTS</name>
<sequence>MNQYWNKYQHIFLHPLQQVFESSSFLLLNKTVEYFLKLFLQVFDSGVAYFEAGQEVKKSIVVTLLQKPSGKYNKSQIENQKMKNWYQIASIISIYRGIGSM</sequence>
<dbReference type="RefSeq" id="XP_012651736.1">
    <property type="nucleotide sequence ID" value="XM_012796282.1"/>
</dbReference>
<dbReference type="EMBL" id="GG662798">
    <property type="protein sequence ID" value="EWS75814.1"/>
    <property type="molecule type" value="Genomic_DNA"/>
</dbReference>
<keyword evidence="2" id="KW-1185">Reference proteome</keyword>
<proteinExistence type="predicted"/>
<protein>
    <submittedName>
        <fullName evidence="1">Uncharacterized protein</fullName>
    </submittedName>
</protein>
<dbReference type="InParanoid" id="W7XL78"/>
<dbReference type="GeneID" id="24437380"/>
<evidence type="ECO:0000313" key="1">
    <source>
        <dbReference type="EMBL" id="EWS75814.1"/>
    </source>
</evidence>
<organism evidence="1 2">
    <name type="scientific">Tetrahymena thermophila (strain SB210)</name>
    <dbReference type="NCBI Taxonomy" id="312017"/>
    <lineage>
        <taxon>Eukaryota</taxon>
        <taxon>Sar</taxon>
        <taxon>Alveolata</taxon>
        <taxon>Ciliophora</taxon>
        <taxon>Intramacronucleata</taxon>
        <taxon>Oligohymenophorea</taxon>
        <taxon>Hymenostomatida</taxon>
        <taxon>Tetrahymenina</taxon>
        <taxon>Tetrahymenidae</taxon>
        <taxon>Tetrahymena</taxon>
    </lineage>
</organism>
<evidence type="ECO:0000313" key="2">
    <source>
        <dbReference type="Proteomes" id="UP000009168"/>
    </source>
</evidence>
<gene>
    <name evidence="1" type="ORF">TTHERM_000124049</name>
</gene>
<dbReference type="KEGG" id="tet:TTHERM_000124049"/>